<dbReference type="InterPro" id="IPR019920">
    <property type="entry name" value="F420-binding_dom_put"/>
</dbReference>
<dbReference type="PANTHER" id="PTHR35176:SF1">
    <property type="entry name" value="F420H(2)-DEPENDENT BILIVERDIN REDUCTASE"/>
    <property type="match status" value="1"/>
</dbReference>
<dbReference type="GO" id="GO:0016627">
    <property type="term" value="F:oxidoreductase activity, acting on the CH-CH group of donors"/>
    <property type="evidence" value="ECO:0007669"/>
    <property type="project" value="TreeGrafter"/>
</dbReference>
<comment type="caution">
    <text evidence="3">The sequence shown here is derived from an EMBL/GenBank/DDBJ whole genome shotgun (WGS) entry which is preliminary data.</text>
</comment>
<organism evidence="3 4">
    <name type="scientific">Acrocarpospora corrugata</name>
    <dbReference type="NCBI Taxonomy" id="35763"/>
    <lineage>
        <taxon>Bacteria</taxon>
        <taxon>Bacillati</taxon>
        <taxon>Actinomycetota</taxon>
        <taxon>Actinomycetes</taxon>
        <taxon>Streptosporangiales</taxon>
        <taxon>Streptosporangiaceae</taxon>
        <taxon>Acrocarpospora</taxon>
    </lineage>
</organism>
<evidence type="ECO:0000256" key="1">
    <source>
        <dbReference type="ARBA" id="ARBA00023002"/>
    </source>
</evidence>
<dbReference type="AlphaFoldDB" id="A0A5M3W5L5"/>
<dbReference type="Proteomes" id="UP000334990">
    <property type="component" value="Unassembled WGS sequence"/>
</dbReference>
<dbReference type="RefSeq" id="WP_155340167.1">
    <property type="nucleotide sequence ID" value="NZ_BAAABN010000098.1"/>
</dbReference>
<proteinExistence type="predicted"/>
<dbReference type="PANTHER" id="PTHR35176">
    <property type="entry name" value="HEME OXYGENASE HI_0854-RELATED"/>
    <property type="match status" value="1"/>
</dbReference>
<protein>
    <submittedName>
        <fullName evidence="3">PPOX class F420-dependent enzyme</fullName>
    </submittedName>
</protein>
<accession>A0A5M3W5L5</accession>
<evidence type="ECO:0000259" key="2">
    <source>
        <dbReference type="Pfam" id="PF01243"/>
    </source>
</evidence>
<feature type="domain" description="Pyridoxamine 5'-phosphate oxidase N-terminal" evidence="2">
    <location>
        <begin position="3"/>
        <end position="118"/>
    </location>
</feature>
<dbReference type="NCBIfam" id="TIGR03618">
    <property type="entry name" value="Rv1155_F420"/>
    <property type="match status" value="1"/>
</dbReference>
<dbReference type="SUPFAM" id="SSF50475">
    <property type="entry name" value="FMN-binding split barrel"/>
    <property type="match status" value="1"/>
</dbReference>
<dbReference type="GO" id="GO:0005829">
    <property type="term" value="C:cytosol"/>
    <property type="evidence" value="ECO:0007669"/>
    <property type="project" value="TreeGrafter"/>
</dbReference>
<evidence type="ECO:0000313" key="3">
    <source>
        <dbReference type="EMBL" id="GES04046.1"/>
    </source>
</evidence>
<evidence type="ECO:0000313" key="4">
    <source>
        <dbReference type="Proteomes" id="UP000334990"/>
    </source>
</evidence>
<dbReference type="GO" id="GO:0070967">
    <property type="term" value="F:coenzyme F420 binding"/>
    <property type="evidence" value="ECO:0007669"/>
    <property type="project" value="TreeGrafter"/>
</dbReference>
<reference evidence="3 4" key="1">
    <citation type="submission" date="2019-10" db="EMBL/GenBank/DDBJ databases">
        <title>Whole genome shotgun sequence of Acrocarpospora corrugata NBRC 13972.</title>
        <authorList>
            <person name="Ichikawa N."/>
            <person name="Kimura A."/>
            <person name="Kitahashi Y."/>
            <person name="Komaki H."/>
            <person name="Oguchi A."/>
        </authorList>
    </citation>
    <scope>NUCLEOTIDE SEQUENCE [LARGE SCALE GENOMIC DNA]</scope>
    <source>
        <strain evidence="3 4">NBRC 13972</strain>
    </source>
</reference>
<dbReference type="InterPro" id="IPR012349">
    <property type="entry name" value="Split_barrel_FMN-bd"/>
</dbReference>
<dbReference type="InterPro" id="IPR052019">
    <property type="entry name" value="F420H2_bilvrd_red/Heme_oxyg"/>
</dbReference>
<dbReference type="Gene3D" id="2.30.110.10">
    <property type="entry name" value="Electron Transport, Fmn-binding Protein, Chain A"/>
    <property type="match status" value="1"/>
</dbReference>
<gene>
    <name evidence="3" type="ORF">Acor_61120</name>
</gene>
<dbReference type="Pfam" id="PF01243">
    <property type="entry name" value="PNPOx_N"/>
    <property type="match status" value="1"/>
</dbReference>
<keyword evidence="1" id="KW-0560">Oxidoreductase</keyword>
<dbReference type="EMBL" id="BLAD01000076">
    <property type="protein sequence ID" value="GES04046.1"/>
    <property type="molecule type" value="Genomic_DNA"/>
</dbReference>
<keyword evidence="4" id="KW-1185">Reference proteome</keyword>
<sequence length="125" mass="13633">MTFEAFWKERHLCTLTTIRPDGTPHVVPVGVTLDGSTARVITSGGSRKAEHVRAAGPAGAPVAVCQVDGRRWSTLEGRAVIRDDPASIADAESRYAARYRQPRPNPRRVVIEIEVTRILGNLPHA</sequence>
<dbReference type="OrthoDB" id="4551790at2"/>
<dbReference type="InterPro" id="IPR011576">
    <property type="entry name" value="Pyridox_Oxase_N"/>
</dbReference>
<name>A0A5M3W5L5_9ACTN</name>